<dbReference type="PANTHER" id="PTHR24198:SF165">
    <property type="entry name" value="ANKYRIN REPEAT-CONTAINING PROTEIN-RELATED"/>
    <property type="match status" value="1"/>
</dbReference>
<dbReference type="OrthoDB" id="60433at2759"/>
<gene>
    <name evidence="5" type="ORF">PBRA_007374</name>
    <name evidence="6" type="ORF">PLBR_LOCUS5239</name>
</gene>
<dbReference type="Pfam" id="PF12796">
    <property type="entry name" value="Ank_2"/>
    <property type="match status" value="1"/>
</dbReference>
<dbReference type="STRING" id="37360.A0A0G4IX80"/>
<feature type="chain" id="PRO_5036293182" evidence="4">
    <location>
        <begin position="34"/>
        <end position="426"/>
    </location>
</feature>
<dbReference type="InterPro" id="IPR002110">
    <property type="entry name" value="Ankyrin_rpt"/>
</dbReference>
<dbReference type="EMBL" id="OVEO01000008">
    <property type="protein sequence ID" value="SPQ98024.1"/>
    <property type="molecule type" value="Genomic_DNA"/>
</dbReference>
<keyword evidence="2 3" id="KW-0040">ANK repeat</keyword>
<feature type="signal peptide" evidence="4">
    <location>
        <begin position="1"/>
        <end position="33"/>
    </location>
</feature>
<dbReference type="InterPro" id="IPR036770">
    <property type="entry name" value="Ankyrin_rpt-contain_sf"/>
</dbReference>
<geneLocation type="mitochondrion" evidence="6"/>
<evidence type="ECO:0000256" key="3">
    <source>
        <dbReference type="PROSITE-ProRule" id="PRU00023"/>
    </source>
</evidence>
<reference evidence="5 7" key="1">
    <citation type="submission" date="2015-02" db="EMBL/GenBank/DDBJ databases">
        <authorList>
            <person name="Chooi Y.-H."/>
        </authorList>
    </citation>
    <scope>NUCLEOTIDE SEQUENCE [LARGE SCALE GENOMIC DNA]</scope>
    <source>
        <strain evidence="5">E3</strain>
    </source>
</reference>
<dbReference type="PROSITE" id="PS50088">
    <property type="entry name" value="ANK_REPEAT"/>
    <property type="match status" value="1"/>
</dbReference>
<dbReference type="Proteomes" id="UP000290189">
    <property type="component" value="Unassembled WGS sequence"/>
</dbReference>
<evidence type="ECO:0000313" key="8">
    <source>
        <dbReference type="Proteomes" id="UP000290189"/>
    </source>
</evidence>
<dbReference type="PROSITE" id="PS50297">
    <property type="entry name" value="ANK_REP_REGION"/>
    <property type="match status" value="1"/>
</dbReference>
<name>A0A0G4IX80_PLABS</name>
<dbReference type="PROSITE" id="PS51257">
    <property type="entry name" value="PROKAR_LIPOPROTEIN"/>
    <property type="match status" value="1"/>
</dbReference>
<keyword evidence="6" id="KW-0496">Mitochondrion</keyword>
<evidence type="ECO:0000256" key="1">
    <source>
        <dbReference type="ARBA" id="ARBA00022737"/>
    </source>
</evidence>
<dbReference type="SUPFAM" id="SSF48403">
    <property type="entry name" value="Ankyrin repeat"/>
    <property type="match status" value="1"/>
</dbReference>
<feature type="repeat" description="ANK" evidence="3">
    <location>
        <begin position="271"/>
        <end position="304"/>
    </location>
</feature>
<evidence type="ECO:0000313" key="5">
    <source>
        <dbReference type="EMBL" id="CEO99641.1"/>
    </source>
</evidence>
<sequence>MLIASRRSRVSARLSPSTLVLIVGLSCIAVGDGVDVDVRLVMSGVDGMCFAVSTEAARWHSVLLRTEIDNRRGVIDNWEGILVSGVHSTELHVIVEFINSLHPETLCTRSLTLSSNAQEAAPQLVDRAADWILKHPEYVLDTGRLFELVKAANIMQMPLLAVALAAKTYMYDASDLSERIRRMEPVPAFQFHFGLVTLLVNAVDDDQKAIDRIIRNLLVFGGDANQLTWLQWDHQFGSVLHWAAASEGKELIVDLLCRHVHGINLNHVNAQGYTPLHLAVLHNRAEIVKLLVATSGSNVNARDAHGHTPLSLAAMQGSASCVDELLKAPDINVNERVPGGDDGLYVCDWTPLQWAATRGGTPGAYGVIVSLTQELRVDIDAKDAYGRTAWHLAQCSGSSDVMNPLSNALVIRQNAVGEHDVIPRRR</sequence>
<keyword evidence="7" id="KW-1185">Reference proteome</keyword>
<reference evidence="6 8" key="2">
    <citation type="submission" date="2018-03" db="EMBL/GenBank/DDBJ databases">
        <authorList>
            <person name="Fogelqvist J."/>
        </authorList>
    </citation>
    <scope>NUCLEOTIDE SEQUENCE [LARGE SCALE GENOMIC DNA]</scope>
</reference>
<evidence type="ECO:0000256" key="4">
    <source>
        <dbReference type="SAM" id="SignalP"/>
    </source>
</evidence>
<accession>A0A0G4IX80</accession>
<dbReference type="PANTHER" id="PTHR24198">
    <property type="entry name" value="ANKYRIN REPEAT AND PROTEIN KINASE DOMAIN-CONTAINING PROTEIN"/>
    <property type="match status" value="1"/>
</dbReference>
<keyword evidence="1" id="KW-0677">Repeat</keyword>
<keyword evidence="4" id="KW-0732">Signal</keyword>
<dbReference type="AlphaFoldDB" id="A0A0G4IX80"/>
<dbReference type="Gene3D" id="1.25.40.20">
    <property type="entry name" value="Ankyrin repeat-containing domain"/>
    <property type="match status" value="3"/>
</dbReference>
<protein>
    <submittedName>
        <fullName evidence="5">Uncharacterized protein</fullName>
    </submittedName>
</protein>
<dbReference type="SMART" id="SM00248">
    <property type="entry name" value="ANK"/>
    <property type="match status" value="5"/>
</dbReference>
<dbReference type="EMBL" id="CDSF01000092">
    <property type="protein sequence ID" value="CEO99641.1"/>
    <property type="molecule type" value="Genomic_DNA"/>
</dbReference>
<organism evidence="5 7">
    <name type="scientific">Plasmodiophora brassicae</name>
    <name type="common">Clubroot disease agent</name>
    <dbReference type="NCBI Taxonomy" id="37360"/>
    <lineage>
        <taxon>Eukaryota</taxon>
        <taxon>Sar</taxon>
        <taxon>Rhizaria</taxon>
        <taxon>Endomyxa</taxon>
        <taxon>Phytomyxea</taxon>
        <taxon>Plasmodiophorida</taxon>
        <taxon>Plasmodiophoridae</taxon>
        <taxon>Plasmodiophora</taxon>
    </lineage>
</organism>
<evidence type="ECO:0000313" key="7">
    <source>
        <dbReference type="Proteomes" id="UP000039324"/>
    </source>
</evidence>
<evidence type="ECO:0000256" key="2">
    <source>
        <dbReference type="ARBA" id="ARBA00023043"/>
    </source>
</evidence>
<evidence type="ECO:0000313" key="6">
    <source>
        <dbReference type="EMBL" id="SPQ98024.1"/>
    </source>
</evidence>
<dbReference type="Proteomes" id="UP000039324">
    <property type="component" value="Unassembled WGS sequence"/>
</dbReference>
<proteinExistence type="predicted"/>